<dbReference type="AlphaFoldDB" id="A0A951UEJ2"/>
<dbReference type="Proteomes" id="UP000753908">
    <property type="component" value="Unassembled WGS sequence"/>
</dbReference>
<feature type="domain" description="DUF5615" evidence="1">
    <location>
        <begin position="4"/>
        <end position="68"/>
    </location>
</feature>
<reference evidence="2" key="1">
    <citation type="submission" date="2021-05" db="EMBL/GenBank/DDBJ databases">
        <authorList>
            <person name="Pietrasiak N."/>
            <person name="Ward R."/>
            <person name="Stajich J.E."/>
            <person name="Kurbessoian T."/>
        </authorList>
    </citation>
    <scope>NUCLEOTIDE SEQUENCE</scope>
    <source>
        <strain evidence="2">CPER-KK1</strain>
    </source>
</reference>
<evidence type="ECO:0000259" key="1">
    <source>
        <dbReference type="Pfam" id="PF18480"/>
    </source>
</evidence>
<evidence type="ECO:0000313" key="2">
    <source>
        <dbReference type="EMBL" id="MBW4548851.1"/>
    </source>
</evidence>
<dbReference type="InterPro" id="IPR041049">
    <property type="entry name" value="DUF5615"/>
</dbReference>
<gene>
    <name evidence="2" type="ORF">KME25_31260</name>
</gene>
<evidence type="ECO:0000313" key="3">
    <source>
        <dbReference type="Proteomes" id="UP000753908"/>
    </source>
</evidence>
<sequence length="120" mass="13531">MSLKYLLDENVDPSYRSEFQRQNPDLVMWVVGAPGTPPRGTLDPEILCWCEKHSFVLVTNNRKSMPVHLADHIAEGRHVPGILILGAKLSIGQNLEELVLIAEASFEDEYQDRIVHLPLS</sequence>
<protein>
    <submittedName>
        <fullName evidence="2">DUF5615 family PIN-like protein</fullName>
    </submittedName>
</protein>
<comment type="caution">
    <text evidence="2">The sequence shown here is derived from an EMBL/GenBank/DDBJ whole genome shotgun (WGS) entry which is preliminary data.</text>
</comment>
<dbReference type="Pfam" id="PF18480">
    <property type="entry name" value="DUF5615"/>
    <property type="match status" value="1"/>
</dbReference>
<reference evidence="2" key="2">
    <citation type="journal article" date="2022" name="Microbiol. Resour. Announc.">
        <title>Metagenome Sequencing to Explore Phylogenomics of Terrestrial Cyanobacteria.</title>
        <authorList>
            <person name="Ward R.D."/>
            <person name="Stajich J.E."/>
            <person name="Johansen J.R."/>
            <person name="Huntemann M."/>
            <person name="Clum A."/>
            <person name="Foster B."/>
            <person name="Foster B."/>
            <person name="Roux S."/>
            <person name="Palaniappan K."/>
            <person name="Varghese N."/>
            <person name="Mukherjee S."/>
            <person name="Reddy T.B.K."/>
            <person name="Daum C."/>
            <person name="Copeland A."/>
            <person name="Chen I.A."/>
            <person name="Ivanova N.N."/>
            <person name="Kyrpides N.C."/>
            <person name="Shapiro N."/>
            <person name="Eloe-Fadrosh E.A."/>
            <person name="Pietrasiak N."/>
        </authorList>
    </citation>
    <scope>NUCLEOTIDE SEQUENCE</scope>
    <source>
        <strain evidence="2">CPER-KK1</strain>
    </source>
</reference>
<name>A0A951UEJ2_9CYAN</name>
<dbReference type="EMBL" id="JAHHIF010000073">
    <property type="protein sequence ID" value="MBW4548851.1"/>
    <property type="molecule type" value="Genomic_DNA"/>
</dbReference>
<accession>A0A951UEJ2</accession>
<proteinExistence type="predicted"/>
<organism evidence="2 3">
    <name type="scientific">Symplocastrum torsivum CPER-KK1</name>
    <dbReference type="NCBI Taxonomy" id="450513"/>
    <lineage>
        <taxon>Bacteria</taxon>
        <taxon>Bacillati</taxon>
        <taxon>Cyanobacteriota</taxon>
        <taxon>Cyanophyceae</taxon>
        <taxon>Oscillatoriophycideae</taxon>
        <taxon>Oscillatoriales</taxon>
        <taxon>Microcoleaceae</taxon>
        <taxon>Symplocastrum</taxon>
    </lineage>
</organism>